<keyword evidence="2" id="KW-0012">Acyltransferase</keyword>
<sequence>MNITQSKDIHLLAQLNEEVHSMHAAMYPERFKPYSYEAVFEAYKAKLDEPSNIFLLAEDEGQAVGYAWVELKNTQENPFKYETSTLYVHHFCISSKRRQKGYGKALLQAVEDLAREHDMTSVELDYWLLNTAAKAFYQKQGFVEMRSVSHKLL</sequence>
<dbReference type="PANTHER" id="PTHR43877">
    <property type="entry name" value="AMINOALKYLPHOSPHONATE N-ACETYLTRANSFERASE-RELATED-RELATED"/>
    <property type="match status" value="1"/>
</dbReference>
<dbReference type="InterPro" id="IPR016181">
    <property type="entry name" value="Acyl_CoA_acyltransferase"/>
</dbReference>
<dbReference type="CDD" id="cd04301">
    <property type="entry name" value="NAT_SF"/>
    <property type="match status" value="1"/>
</dbReference>
<reference evidence="4 5" key="1">
    <citation type="submission" date="2019-03" db="EMBL/GenBank/DDBJ databases">
        <title>Genomic Encyclopedia of Type Strains, Phase IV (KMG-IV): sequencing the most valuable type-strain genomes for metagenomic binning, comparative biology and taxonomic classification.</title>
        <authorList>
            <person name="Goeker M."/>
        </authorList>
    </citation>
    <scope>NUCLEOTIDE SEQUENCE [LARGE SCALE GENOMIC DNA]</scope>
    <source>
        <strain evidence="4 5">DSM 28697</strain>
    </source>
</reference>
<evidence type="ECO:0000313" key="4">
    <source>
        <dbReference type="EMBL" id="TDQ41153.1"/>
    </source>
</evidence>
<dbReference type="AlphaFoldDB" id="A0A4R6U882"/>
<dbReference type="InterPro" id="IPR000182">
    <property type="entry name" value="GNAT_dom"/>
</dbReference>
<dbReference type="OrthoDB" id="360261at2"/>
<dbReference type="Pfam" id="PF00583">
    <property type="entry name" value="Acetyltransf_1"/>
    <property type="match status" value="1"/>
</dbReference>
<keyword evidence="1 4" id="KW-0808">Transferase</keyword>
<name>A0A4R6U882_9BACI</name>
<feature type="domain" description="N-acetyltransferase" evidence="3">
    <location>
        <begin position="10"/>
        <end position="153"/>
    </location>
</feature>
<organism evidence="4 5">
    <name type="scientific">Aureibacillus halotolerans</name>
    <dbReference type="NCBI Taxonomy" id="1508390"/>
    <lineage>
        <taxon>Bacteria</taxon>
        <taxon>Bacillati</taxon>
        <taxon>Bacillota</taxon>
        <taxon>Bacilli</taxon>
        <taxon>Bacillales</taxon>
        <taxon>Bacillaceae</taxon>
        <taxon>Aureibacillus</taxon>
    </lineage>
</organism>
<proteinExistence type="predicted"/>
<evidence type="ECO:0000259" key="3">
    <source>
        <dbReference type="PROSITE" id="PS51186"/>
    </source>
</evidence>
<gene>
    <name evidence="4" type="ORF">EV213_104151</name>
</gene>
<keyword evidence="5" id="KW-1185">Reference proteome</keyword>
<evidence type="ECO:0000313" key="5">
    <source>
        <dbReference type="Proteomes" id="UP000295632"/>
    </source>
</evidence>
<accession>A0A4R6U882</accession>
<evidence type="ECO:0000256" key="1">
    <source>
        <dbReference type="ARBA" id="ARBA00022679"/>
    </source>
</evidence>
<dbReference type="EMBL" id="SNYJ01000004">
    <property type="protein sequence ID" value="TDQ41153.1"/>
    <property type="molecule type" value="Genomic_DNA"/>
</dbReference>
<dbReference type="Gene3D" id="3.40.630.30">
    <property type="match status" value="1"/>
</dbReference>
<evidence type="ECO:0000256" key="2">
    <source>
        <dbReference type="ARBA" id="ARBA00023315"/>
    </source>
</evidence>
<protein>
    <submittedName>
        <fullName evidence="4">Acetyltransferase (GNAT) family protein</fullName>
    </submittedName>
</protein>
<dbReference type="RefSeq" id="WP_133579752.1">
    <property type="nucleotide sequence ID" value="NZ_SNYJ01000004.1"/>
</dbReference>
<dbReference type="GO" id="GO:0016747">
    <property type="term" value="F:acyltransferase activity, transferring groups other than amino-acyl groups"/>
    <property type="evidence" value="ECO:0007669"/>
    <property type="project" value="InterPro"/>
</dbReference>
<dbReference type="SUPFAM" id="SSF55729">
    <property type="entry name" value="Acyl-CoA N-acyltransferases (Nat)"/>
    <property type="match status" value="1"/>
</dbReference>
<dbReference type="InterPro" id="IPR050832">
    <property type="entry name" value="Bact_Acetyltransf"/>
</dbReference>
<dbReference type="PANTHER" id="PTHR43877:SF2">
    <property type="entry name" value="AMINOALKYLPHOSPHONATE N-ACETYLTRANSFERASE-RELATED"/>
    <property type="match status" value="1"/>
</dbReference>
<comment type="caution">
    <text evidence="4">The sequence shown here is derived from an EMBL/GenBank/DDBJ whole genome shotgun (WGS) entry which is preliminary data.</text>
</comment>
<dbReference type="Proteomes" id="UP000295632">
    <property type="component" value="Unassembled WGS sequence"/>
</dbReference>
<dbReference type="PROSITE" id="PS51186">
    <property type="entry name" value="GNAT"/>
    <property type="match status" value="1"/>
</dbReference>